<keyword evidence="2" id="KW-1185">Reference proteome</keyword>
<sequence length="208" mass="22829">MLDCDSQRPRGDKRLFYNRHSFSKVMAQRTINRTTMKRTLTLGLFLSLLTFLYTGCSKDDDANGEVQENYFKVKVDGTEKIFPIVEARWVDGGNYLSIYGMNSGKESVTVTVMSEKTRVPAGQYSLDDASGYTILSAHIVSSSNGQLNAAATRGTVSTDDAFDLKITKIDNGQVQGSFTGTLIRVEGLNTIGKVVLTDGQFKASIKPN</sequence>
<dbReference type="Proteomes" id="UP000192980">
    <property type="component" value="Unassembled WGS sequence"/>
</dbReference>
<dbReference type="EMBL" id="FXAU01000001">
    <property type="protein sequence ID" value="SMG05812.1"/>
    <property type="molecule type" value="Genomic_DNA"/>
</dbReference>
<protein>
    <submittedName>
        <fullName evidence="1">Uncharacterized protein</fullName>
    </submittedName>
</protein>
<name>A0A1X7HUY7_9SPHI</name>
<organism evidence="1 2">
    <name type="scientific">Sphingobacterium psychroaquaticum</name>
    <dbReference type="NCBI Taxonomy" id="561061"/>
    <lineage>
        <taxon>Bacteria</taxon>
        <taxon>Pseudomonadati</taxon>
        <taxon>Bacteroidota</taxon>
        <taxon>Sphingobacteriia</taxon>
        <taxon>Sphingobacteriales</taxon>
        <taxon>Sphingobacteriaceae</taxon>
        <taxon>Sphingobacterium</taxon>
    </lineage>
</organism>
<evidence type="ECO:0000313" key="2">
    <source>
        <dbReference type="Proteomes" id="UP000192980"/>
    </source>
</evidence>
<reference evidence="1 2" key="1">
    <citation type="submission" date="2017-04" db="EMBL/GenBank/DDBJ databases">
        <authorList>
            <person name="Afonso C.L."/>
            <person name="Miller P.J."/>
            <person name="Scott M.A."/>
            <person name="Spackman E."/>
            <person name="Goraichik I."/>
            <person name="Dimitrov K.M."/>
            <person name="Suarez D.L."/>
            <person name="Swayne D.E."/>
        </authorList>
    </citation>
    <scope>NUCLEOTIDE SEQUENCE [LARGE SCALE GENOMIC DNA]</scope>
    <source>
        <strain evidence="1 2">DSM 22418</strain>
    </source>
</reference>
<evidence type="ECO:0000313" key="1">
    <source>
        <dbReference type="EMBL" id="SMG05812.1"/>
    </source>
</evidence>
<proteinExistence type="predicted"/>
<dbReference type="AlphaFoldDB" id="A0A1X7HUY7"/>
<gene>
    <name evidence="1" type="ORF">SAMN05660862_0077</name>
</gene>
<accession>A0A1X7HUY7</accession>